<accession>A0ACC3BQ29</accession>
<proteinExistence type="predicted"/>
<gene>
    <name evidence="1" type="ORF">I4F81_002317</name>
</gene>
<dbReference type="Proteomes" id="UP000798662">
    <property type="component" value="Chromosome 1"/>
</dbReference>
<evidence type="ECO:0000313" key="2">
    <source>
        <dbReference type="Proteomes" id="UP000798662"/>
    </source>
</evidence>
<name>A0ACC3BQ29_PYRYE</name>
<dbReference type="EMBL" id="CM020618">
    <property type="protein sequence ID" value="KAK1859723.1"/>
    <property type="molecule type" value="Genomic_DNA"/>
</dbReference>
<protein>
    <submittedName>
        <fullName evidence="1">Uncharacterized protein</fullName>
    </submittedName>
</protein>
<sequence length="1156" mass="110475">MDGLQRIKGEAVLATDAADECMRDGMRLAGEVGPWGASNERGDGRVEEDGRGDSHHAGRGSDSEHTLSGHTSPPCRPMRLLLDSDSGTVSVRRGDELGSRCGLLDYGSETNSGSCSGRRSRGSGSGSRVGGGDGGSAAEGTGSGGSGGTGGGRTSSGVLCSLSPLALPPPPPLLPYGDSRALCDSAARLGGDTSSLRDLLQSPPRPLSTMGIGSPLGLDMDVPGGMSSLGEMGGTLGGVGGLAPLGQLASMGGMSSMGGIGGMGGMSGIGGMGGLGGLNGMGGLGLADLGGMGGLGGMGASMGMALGLSAEMGLPRGFSFAVANPPRGGAASDQAAGDTDAAMGLGALSVDTAMGMDVMDDRPPVANVQGPRAVAVAGVNPHAVAPAVNKTPSGGGALAVGTEGAIGRGARRGNLDNLVVGATTAGVAAGGCASAQVTQTRPKGANPRQRRDATRAKASSPTRRADSRLSQGESRKLPPPKAEYRCTFEGCSKTFARRYNRVVHSRKHTGETPYQCPHMSCSLRFKWRSSLAHHARSVHGSFTPASSPSSVTISAGGGSGVPSPRLVAPLGDAGASAVQAVVTRPVALAGSAAATGAVAASDFGAAAPLAAPGEGVLSPADIALCTRAADRDATVRGALARASSAVAPLLLASPSPLPPPPPPKRTESKGRRQSAAKQPSRDEVGTKAAGQPAENSMVATSAAGRPGTTCGAAAAPPSSPPPLPPPRPLGGGTSKIVRVGSGVSAKSLTAAGVAATAAATANVGAVGGSRGGVAHRGGPAGRLPGGGRATKAARRPRAGTAAGTKAARAALAAKLATATNGGSSGRLACTSLPPTPPRPPGFVSPLAPPPRRSSSEAARARAARGGGAGRGGGGGGGGGGCGSGGGVAAGAVDSGGGVGRIGGGEVVMDSSHGSGHAPMDTLSETGADACLSSCLLSGPSPPVLRPPPPPSGMPAAAVAAALGMACDATEDFAAPTSAYGDHGDGMGVGGMVSLGAASLHGCAPSDMAFLEEAVRDPLLESWICGDSLTGGPPLGVTTGGGAVGGGAGGADGGAGGAGGAGGSGGGRGGGGGGVGSGAGSGGVGGGGSGSGGAPLASAASTAAVAAAVALVDEGALKAPLAADEDHPWFFFDEPPPCGLDDADGLAQPTRDYGRLF</sequence>
<keyword evidence="2" id="KW-1185">Reference proteome</keyword>
<comment type="caution">
    <text evidence="1">The sequence shown here is derived from an EMBL/GenBank/DDBJ whole genome shotgun (WGS) entry which is preliminary data.</text>
</comment>
<reference evidence="1" key="1">
    <citation type="submission" date="2019-11" db="EMBL/GenBank/DDBJ databases">
        <title>Nori genome reveals adaptations in red seaweeds to the harsh intertidal environment.</title>
        <authorList>
            <person name="Wang D."/>
            <person name="Mao Y."/>
        </authorList>
    </citation>
    <scope>NUCLEOTIDE SEQUENCE</scope>
    <source>
        <tissue evidence="1">Gametophyte</tissue>
    </source>
</reference>
<evidence type="ECO:0000313" key="1">
    <source>
        <dbReference type="EMBL" id="KAK1859723.1"/>
    </source>
</evidence>
<organism evidence="1 2">
    <name type="scientific">Pyropia yezoensis</name>
    <name type="common">Susabi-nori</name>
    <name type="synonym">Porphyra yezoensis</name>
    <dbReference type="NCBI Taxonomy" id="2788"/>
    <lineage>
        <taxon>Eukaryota</taxon>
        <taxon>Rhodophyta</taxon>
        <taxon>Bangiophyceae</taxon>
        <taxon>Bangiales</taxon>
        <taxon>Bangiaceae</taxon>
        <taxon>Pyropia</taxon>
    </lineage>
</organism>